<keyword evidence="2" id="KW-0456">Lyase</keyword>
<sequence length="384" mass="40611">MTAGFGTIDAYVATFSEEPGYFDFARVGPIGRTVEAEQHAQTRLQATARFGTLDSLWEQDARVREAVALVVGLRADQVAFQPNTSQGLMHALFGVTGGVAMSLAEFPSLTFAAARSAEALGVVEPLWLETDHGRLTPGNLRDQLTSSVEAVAVSLVDFRTGYVADLEGIRQVIGDRLLIVDAIQGFGVVDAPFELADVVVAGGQKWVRAGWGTGFLGLSDRAAERLTPVFSGFSGAANAEGEQSWTMPVDEVRAPAAGAAAFQVSNPDPIAQARFAAALEEIAAVGVPQINALVAEKVSRVIDLADEYAIPVVSPRDESERAGIVVLEPDPDQLTVLTASLFNHGVSATSRDGQVRLSPHVSTSEDSLDMLRGSFVSFATAIQI</sequence>
<dbReference type="InterPro" id="IPR015422">
    <property type="entry name" value="PyrdxlP-dep_Trfase_small"/>
</dbReference>
<keyword evidence="3" id="KW-1185">Reference proteome</keyword>
<dbReference type="PANTHER" id="PTHR43586">
    <property type="entry name" value="CYSTEINE DESULFURASE"/>
    <property type="match status" value="1"/>
</dbReference>
<dbReference type="Pfam" id="PF00266">
    <property type="entry name" value="Aminotran_5"/>
    <property type="match status" value="1"/>
</dbReference>
<dbReference type="SUPFAM" id="SSF53383">
    <property type="entry name" value="PLP-dependent transferases"/>
    <property type="match status" value="1"/>
</dbReference>
<dbReference type="RefSeq" id="WP_106214774.1">
    <property type="nucleotide sequence ID" value="NZ_PVTL01000011.1"/>
</dbReference>
<dbReference type="Gene3D" id="3.40.640.10">
    <property type="entry name" value="Type I PLP-dependent aspartate aminotransferase-like (Major domain)"/>
    <property type="match status" value="1"/>
</dbReference>
<dbReference type="Proteomes" id="UP000237983">
    <property type="component" value="Unassembled WGS sequence"/>
</dbReference>
<name>A0A2T0V475_9MICO</name>
<dbReference type="PANTHER" id="PTHR43586:SF15">
    <property type="entry name" value="BLR3095 PROTEIN"/>
    <property type="match status" value="1"/>
</dbReference>
<dbReference type="InterPro" id="IPR000192">
    <property type="entry name" value="Aminotrans_V_dom"/>
</dbReference>
<organism evidence="2 3">
    <name type="scientific">Glaciihabitans tibetensis</name>
    <dbReference type="NCBI Taxonomy" id="1266600"/>
    <lineage>
        <taxon>Bacteria</taxon>
        <taxon>Bacillati</taxon>
        <taxon>Actinomycetota</taxon>
        <taxon>Actinomycetes</taxon>
        <taxon>Micrococcales</taxon>
        <taxon>Microbacteriaceae</taxon>
        <taxon>Glaciihabitans</taxon>
    </lineage>
</organism>
<gene>
    <name evidence="2" type="ORF">B0I08_1112</name>
</gene>
<reference evidence="2 3" key="1">
    <citation type="submission" date="2018-03" db="EMBL/GenBank/DDBJ databases">
        <title>Genomic Encyclopedia of Type Strains, Phase III (KMG-III): the genomes of soil and plant-associated and newly described type strains.</title>
        <authorList>
            <person name="Whitman W."/>
        </authorList>
    </citation>
    <scope>NUCLEOTIDE SEQUENCE [LARGE SCALE GENOMIC DNA]</scope>
    <source>
        <strain evidence="2 3">CGMCC 1.12484</strain>
    </source>
</reference>
<dbReference type="OrthoDB" id="4743071at2"/>
<dbReference type="Gene3D" id="3.90.1150.10">
    <property type="entry name" value="Aspartate Aminotransferase, domain 1"/>
    <property type="match status" value="1"/>
</dbReference>
<proteinExistence type="predicted"/>
<dbReference type="EMBL" id="PVTL01000011">
    <property type="protein sequence ID" value="PRY64985.1"/>
    <property type="molecule type" value="Genomic_DNA"/>
</dbReference>
<dbReference type="AlphaFoldDB" id="A0A2T0V475"/>
<protein>
    <submittedName>
        <fullName evidence="2">Selenocysteine lyase/cysteine desulfurase</fullName>
    </submittedName>
</protein>
<accession>A0A2T0V475</accession>
<comment type="caution">
    <text evidence="2">The sequence shown here is derived from an EMBL/GenBank/DDBJ whole genome shotgun (WGS) entry which is preliminary data.</text>
</comment>
<dbReference type="GO" id="GO:0016829">
    <property type="term" value="F:lyase activity"/>
    <property type="evidence" value="ECO:0007669"/>
    <property type="project" value="UniProtKB-KW"/>
</dbReference>
<feature type="domain" description="Aminotransferase class V" evidence="1">
    <location>
        <begin position="62"/>
        <end position="246"/>
    </location>
</feature>
<evidence type="ECO:0000313" key="2">
    <source>
        <dbReference type="EMBL" id="PRY64985.1"/>
    </source>
</evidence>
<dbReference type="InterPro" id="IPR015424">
    <property type="entry name" value="PyrdxlP-dep_Trfase"/>
</dbReference>
<evidence type="ECO:0000313" key="3">
    <source>
        <dbReference type="Proteomes" id="UP000237983"/>
    </source>
</evidence>
<dbReference type="InterPro" id="IPR015421">
    <property type="entry name" value="PyrdxlP-dep_Trfase_major"/>
</dbReference>
<evidence type="ECO:0000259" key="1">
    <source>
        <dbReference type="Pfam" id="PF00266"/>
    </source>
</evidence>